<accession>A0ABN7VDE7</accession>
<keyword evidence="2" id="KW-1185">Reference proteome</keyword>
<name>A0ABN7VDE7_GIGMA</name>
<evidence type="ECO:0000313" key="2">
    <source>
        <dbReference type="Proteomes" id="UP000789901"/>
    </source>
</evidence>
<comment type="caution">
    <text evidence="1">The sequence shown here is derived from an EMBL/GenBank/DDBJ whole genome shotgun (WGS) entry which is preliminary data.</text>
</comment>
<proteinExistence type="predicted"/>
<dbReference type="EMBL" id="CAJVQB010012761">
    <property type="protein sequence ID" value="CAG8757794.1"/>
    <property type="molecule type" value="Genomic_DNA"/>
</dbReference>
<organism evidence="1 2">
    <name type="scientific">Gigaspora margarita</name>
    <dbReference type="NCBI Taxonomy" id="4874"/>
    <lineage>
        <taxon>Eukaryota</taxon>
        <taxon>Fungi</taxon>
        <taxon>Fungi incertae sedis</taxon>
        <taxon>Mucoromycota</taxon>
        <taxon>Glomeromycotina</taxon>
        <taxon>Glomeromycetes</taxon>
        <taxon>Diversisporales</taxon>
        <taxon>Gigasporaceae</taxon>
        <taxon>Gigaspora</taxon>
    </lineage>
</organism>
<reference evidence="1 2" key="1">
    <citation type="submission" date="2021-06" db="EMBL/GenBank/DDBJ databases">
        <authorList>
            <person name="Kallberg Y."/>
            <person name="Tangrot J."/>
            <person name="Rosling A."/>
        </authorList>
    </citation>
    <scope>NUCLEOTIDE SEQUENCE [LARGE SCALE GENOMIC DNA]</scope>
    <source>
        <strain evidence="1 2">120-4 pot B 10/14</strain>
    </source>
</reference>
<evidence type="ECO:0000313" key="1">
    <source>
        <dbReference type="EMBL" id="CAG8757794.1"/>
    </source>
</evidence>
<gene>
    <name evidence="1" type="ORF">GMARGA_LOCUS17113</name>
</gene>
<protein>
    <submittedName>
        <fullName evidence="1">37120_t:CDS:1</fullName>
    </submittedName>
</protein>
<sequence length="128" mass="15046">MFDNTENYFYCNCNQQTQKLYFREWVSSVYLLSVKVLRKANLNRAEAQYHYELEKGIELCNRSSLRNKYKLEDILLQFDAMFKNTGTVSIEGYSAGDLLSGIDLSYTRYNTSNAFVYLIIIRGHESLY</sequence>
<dbReference type="Proteomes" id="UP000789901">
    <property type="component" value="Unassembled WGS sequence"/>
</dbReference>